<sequence length="45" mass="5477">MSHLSKSYFFVDWNTKAISHFIVFCMCIGFFFQRLGEYIINMQIY</sequence>
<accession>A0AAD1F892</accession>
<dbReference type="EMBL" id="AP014926">
    <property type="protein sequence ID" value="BAR97040.1"/>
    <property type="molecule type" value="Genomic_DNA"/>
</dbReference>
<organism evidence="2 3">
    <name type="scientific">Prevotella intermedia</name>
    <dbReference type="NCBI Taxonomy" id="28131"/>
    <lineage>
        <taxon>Bacteria</taxon>
        <taxon>Pseudomonadati</taxon>
        <taxon>Bacteroidota</taxon>
        <taxon>Bacteroidia</taxon>
        <taxon>Bacteroidales</taxon>
        <taxon>Prevotellaceae</taxon>
        <taxon>Prevotella</taxon>
    </lineage>
</organism>
<proteinExistence type="predicted"/>
<evidence type="ECO:0000313" key="2">
    <source>
        <dbReference type="EMBL" id="BAR97040.1"/>
    </source>
</evidence>
<dbReference type="AlphaFoldDB" id="A0AAD1F892"/>
<keyword evidence="1" id="KW-1133">Transmembrane helix</keyword>
<dbReference type="Proteomes" id="UP000067008">
    <property type="component" value="Chromosome 1"/>
</dbReference>
<gene>
    <name evidence="2" type="ORF">PI172_2312</name>
</gene>
<keyword evidence="1" id="KW-0472">Membrane</keyword>
<reference evidence="2 3" key="1">
    <citation type="submission" date="2015-07" db="EMBL/GenBank/DDBJ databases">
        <title>Complete genome sequence of Prevotella intermedia strain 17-2.</title>
        <authorList>
            <person name="Nambu T."/>
        </authorList>
    </citation>
    <scope>NUCLEOTIDE SEQUENCE [LARGE SCALE GENOMIC DNA]</scope>
    <source>
        <strain evidence="2 3">17-2</strain>
    </source>
</reference>
<protein>
    <submittedName>
        <fullName evidence="2">Uncharacterized protein</fullName>
    </submittedName>
</protein>
<evidence type="ECO:0000256" key="1">
    <source>
        <dbReference type="SAM" id="Phobius"/>
    </source>
</evidence>
<keyword evidence="1" id="KW-0812">Transmembrane</keyword>
<feature type="transmembrane region" description="Helical" evidence="1">
    <location>
        <begin position="17"/>
        <end position="35"/>
    </location>
</feature>
<name>A0AAD1F892_PREIN</name>
<evidence type="ECO:0000313" key="3">
    <source>
        <dbReference type="Proteomes" id="UP000067008"/>
    </source>
</evidence>